<evidence type="ECO:0000313" key="3">
    <source>
        <dbReference type="Proteomes" id="UP000193689"/>
    </source>
</evidence>
<evidence type="ECO:0000259" key="1">
    <source>
        <dbReference type="Pfam" id="PF14832"/>
    </source>
</evidence>
<keyword evidence="3" id="KW-1185">Reference proteome</keyword>
<dbReference type="OrthoDB" id="2129288at2759"/>
<dbReference type="RefSeq" id="XP_040710192.1">
    <property type="nucleotide sequence ID" value="XM_040856963.1"/>
</dbReference>
<comment type="caution">
    <text evidence="2">The sequence shown here is derived from an EMBL/GenBank/DDBJ whole genome shotgun (WGS) entry which is preliminary data.</text>
</comment>
<organism evidence="2 3">
    <name type="scientific">Pseudomassariella vexata</name>
    <dbReference type="NCBI Taxonomy" id="1141098"/>
    <lineage>
        <taxon>Eukaryota</taxon>
        <taxon>Fungi</taxon>
        <taxon>Dikarya</taxon>
        <taxon>Ascomycota</taxon>
        <taxon>Pezizomycotina</taxon>
        <taxon>Sordariomycetes</taxon>
        <taxon>Xylariomycetidae</taxon>
        <taxon>Amphisphaeriales</taxon>
        <taxon>Pseudomassariaceae</taxon>
        <taxon>Pseudomassariella</taxon>
    </lineage>
</organism>
<dbReference type="InParanoid" id="A0A1Y2DBG3"/>
<dbReference type="Proteomes" id="UP000193689">
    <property type="component" value="Unassembled WGS sequence"/>
</dbReference>
<dbReference type="Gene3D" id="3.30.429.10">
    <property type="entry name" value="Macrophage Migration Inhibitory Factor"/>
    <property type="match status" value="1"/>
</dbReference>
<feature type="domain" description="Tautomerase cis-CaaD-like" evidence="1">
    <location>
        <begin position="1"/>
        <end position="52"/>
    </location>
</feature>
<accession>A0A1Y2DBG3</accession>
<dbReference type="InterPro" id="IPR028116">
    <property type="entry name" value="Cis-CaaD-like"/>
</dbReference>
<dbReference type="InterPro" id="IPR014347">
    <property type="entry name" value="Tautomerase/MIF_sf"/>
</dbReference>
<protein>
    <recommendedName>
        <fullName evidence="1">Tautomerase cis-CaaD-like domain-containing protein</fullName>
    </recommendedName>
</protein>
<sequence length="52" mass="5683">MPVWQVLHPNTVLTDATKKASLDKDITALYTNGGLPAFYVSVYFHSLSGSDI</sequence>
<dbReference type="Pfam" id="PF14832">
    <property type="entry name" value="Tautomerase_3"/>
    <property type="match status" value="1"/>
</dbReference>
<name>A0A1Y2DBG3_9PEZI</name>
<dbReference type="AlphaFoldDB" id="A0A1Y2DBG3"/>
<dbReference type="EMBL" id="MCFJ01000022">
    <property type="protein sequence ID" value="ORY56613.1"/>
    <property type="molecule type" value="Genomic_DNA"/>
</dbReference>
<proteinExistence type="predicted"/>
<gene>
    <name evidence="2" type="ORF">BCR38DRAFT_355607</name>
</gene>
<reference evidence="2 3" key="1">
    <citation type="submission" date="2016-07" db="EMBL/GenBank/DDBJ databases">
        <title>Pervasive Adenine N6-methylation of Active Genes in Fungi.</title>
        <authorList>
            <consortium name="DOE Joint Genome Institute"/>
            <person name="Mondo S.J."/>
            <person name="Dannebaum R.O."/>
            <person name="Kuo R.C."/>
            <person name="Labutti K."/>
            <person name="Haridas S."/>
            <person name="Kuo A."/>
            <person name="Salamov A."/>
            <person name="Ahrendt S.R."/>
            <person name="Lipzen A."/>
            <person name="Sullivan W."/>
            <person name="Andreopoulos W.B."/>
            <person name="Clum A."/>
            <person name="Lindquist E."/>
            <person name="Daum C."/>
            <person name="Ramamoorthy G.K."/>
            <person name="Gryganskyi A."/>
            <person name="Culley D."/>
            <person name="Magnuson J.K."/>
            <person name="James T.Y."/>
            <person name="O'Malley M.A."/>
            <person name="Stajich J.E."/>
            <person name="Spatafora J.W."/>
            <person name="Visel A."/>
            <person name="Grigoriev I.V."/>
        </authorList>
    </citation>
    <scope>NUCLEOTIDE SEQUENCE [LARGE SCALE GENOMIC DNA]</scope>
    <source>
        <strain evidence="2 3">CBS 129021</strain>
    </source>
</reference>
<evidence type="ECO:0000313" key="2">
    <source>
        <dbReference type="EMBL" id="ORY56613.1"/>
    </source>
</evidence>
<dbReference type="GeneID" id="63773175"/>